<dbReference type="EMBL" id="CP001802">
    <property type="protein sequence ID" value="ACY21053.1"/>
    <property type="molecule type" value="Genomic_DNA"/>
</dbReference>
<accession>D0L8N6</accession>
<proteinExistence type="predicted"/>
<organism evidence="1 2">
    <name type="scientific">Gordonia bronchialis (strain ATCC 25592 / DSM 43247 / BCRC 13721 / JCM 3198 / KCTC 3076 / NBRC 16047 / NCTC 10667)</name>
    <name type="common">Rhodococcus bronchialis</name>
    <dbReference type="NCBI Taxonomy" id="526226"/>
    <lineage>
        <taxon>Bacteria</taxon>
        <taxon>Bacillati</taxon>
        <taxon>Actinomycetota</taxon>
        <taxon>Actinomycetes</taxon>
        <taxon>Mycobacteriales</taxon>
        <taxon>Gordoniaceae</taxon>
        <taxon>Gordonia</taxon>
    </lineage>
</organism>
<name>D0L8N6_GORB4</name>
<protein>
    <submittedName>
        <fullName evidence="1">Uncharacterized protein</fullName>
    </submittedName>
</protein>
<dbReference type="KEGG" id="gbr:Gbro_1795"/>
<evidence type="ECO:0000313" key="2">
    <source>
        <dbReference type="Proteomes" id="UP000001219"/>
    </source>
</evidence>
<keyword evidence="2" id="KW-1185">Reference proteome</keyword>
<dbReference type="STRING" id="526226.Gbro_1795"/>
<reference evidence="2" key="1">
    <citation type="submission" date="2009-10" db="EMBL/GenBank/DDBJ databases">
        <title>The complete chromosome of Gordonia bronchialis DSM 43247.</title>
        <authorList>
            <consortium name="US DOE Joint Genome Institute (JGI-PGF)"/>
            <person name="Lucas S."/>
            <person name="Copeland A."/>
            <person name="Lapidus A."/>
            <person name="Glavina del Rio T."/>
            <person name="Dalin E."/>
            <person name="Tice H."/>
            <person name="Bruce D."/>
            <person name="Goodwin L."/>
            <person name="Pitluck S."/>
            <person name="Kyrpides N."/>
            <person name="Mavromatis K."/>
            <person name="Ivanova N."/>
            <person name="Ovchinnikova G."/>
            <person name="Saunders E."/>
            <person name="Brettin T."/>
            <person name="Detter J.C."/>
            <person name="Han C."/>
            <person name="Larimer F."/>
            <person name="Land M."/>
            <person name="Hauser L."/>
            <person name="Markowitz V."/>
            <person name="Cheng J.-F."/>
            <person name="Hugenholtz P."/>
            <person name="Woyke T."/>
            <person name="Wu D."/>
            <person name="Jando M."/>
            <person name="Schneider S."/>
            <person name="Goeker M."/>
            <person name="Klenk H.-P."/>
            <person name="Eisen J.A."/>
        </authorList>
    </citation>
    <scope>NUCLEOTIDE SEQUENCE [LARGE SCALE GENOMIC DNA]</scope>
    <source>
        <strain evidence="2">ATCC 25592 / DSM 43247 / BCRC 13721 / JCM 3198 / KCTC 3076 / NBRC 16047 / NCTC 10667</strain>
    </source>
</reference>
<reference evidence="1 2" key="2">
    <citation type="journal article" date="2010" name="Stand. Genomic Sci.">
        <title>Complete genome sequence of Gordonia bronchialis type strain (3410).</title>
        <authorList>
            <person name="Ivanova N."/>
            <person name="Sikorski J."/>
            <person name="Jando M."/>
            <person name="Lapidus A."/>
            <person name="Nolan M."/>
            <person name="Lucas S."/>
            <person name="Del Rio T.G."/>
            <person name="Tice H."/>
            <person name="Copeland A."/>
            <person name="Cheng J.F."/>
            <person name="Chen F."/>
            <person name="Bruce D."/>
            <person name="Goodwin L."/>
            <person name="Pitluck S."/>
            <person name="Mavromatis K."/>
            <person name="Ovchinnikova G."/>
            <person name="Pati A."/>
            <person name="Chen A."/>
            <person name="Palaniappan K."/>
            <person name="Land M."/>
            <person name="Hauser L."/>
            <person name="Chang Y.J."/>
            <person name="Jeffries C.D."/>
            <person name="Chain P."/>
            <person name="Saunders E."/>
            <person name="Han C."/>
            <person name="Detter J.C."/>
            <person name="Brettin T."/>
            <person name="Rohde M."/>
            <person name="Goker M."/>
            <person name="Bristow J."/>
            <person name="Eisen J.A."/>
            <person name="Markowitz V."/>
            <person name="Hugenholtz P."/>
            <person name="Klenk H.P."/>
            <person name="Kyrpides N.C."/>
        </authorList>
    </citation>
    <scope>NUCLEOTIDE SEQUENCE [LARGE SCALE GENOMIC DNA]</scope>
    <source>
        <strain evidence="2">ATCC 25592 / DSM 43247 / BCRC 13721 / JCM 3198 / KCTC 3076 / NBRC 16047 / NCTC 10667</strain>
    </source>
</reference>
<gene>
    <name evidence="1" type="ordered locus">Gbro_1795</name>
</gene>
<dbReference type="HOGENOM" id="CLU_2788027_0_0_11"/>
<dbReference type="AlphaFoldDB" id="D0L8N6"/>
<sequence>MIALSDGVDLGDYGLRLPGYKAPDSTVPFGARVPLDSKDPGAVVRSSTVDWEARARVAEAGAERLQGA</sequence>
<dbReference type="Proteomes" id="UP000001219">
    <property type="component" value="Chromosome"/>
</dbReference>
<evidence type="ECO:0000313" key="1">
    <source>
        <dbReference type="EMBL" id="ACY21053.1"/>
    </source>
</evidence>